<keyword evidence="12" id="KW-0418">Kinase</keyword>
<evidence type="ECO:0000259" key="19">
    <source>
        <dbReference type="PROSITE" id="PS50011"/>
    </source>
</evidence>
<keyword evidence="14" id="KW-0460">Magnesium</keyword>
<dbReference type="Gene3D" id="3.30.200.20">
    <property type="entry name" value="Phosphorylase Kinase, domain 1"/>
    <property type="match status" value="1"/>
</dbReference>
<dbReference type="PROSITE" id="PS50011">
    <property type="entry name" value="PROTEIN_KINASE_DOM"/>
    <property type="match status" value="1"/>
</dbReference>
<name>A0A060WK58_ONCMY</name>
<dbReference type="InterPro" id="IPR011009">
    <property type="entry name" value="Kinase-like_dom_sf"/>
</dbReference>
<dbReference type="EC" id="2.7.11.1" evidence="5"/>
<dbReference type="GO" id="GO:0106310">
    <property type="term" value="F:protein serine kinase activity"/>
    <property type="evidence" value="ECO:0007669"/>
    <property type="project" value="RHEA"/>
</dbReference>
<feature type="region of interest" description="Disordered" evidence="18">
    <location>
        <begin position="1"/>
        <end position="34"/>
    </location>
</feature>
<evidence type="ECO:0000256" key="13">
    <source>
        <dbReference type="ARBA" id="ARBA00022840"/>
    </source>
</evidence>
<keyword evidence="10" id="KW-0479">Metal-binding</keyword>
<keyword evidence="8" id="KW-0597">Phosphoprotein</keyword>
<dbReference type="FunFam" id="3.30.310.80:FF:000011">
    <property type="entry name" value="Non-specific serine/threonine protein kinase"/>
    <property type="match status" value="1"/>
</dbReference>
<dbReference type="Gene3D" id="1.10.8.10">
    <property type="entry name" value="DNA helicase RuvA subunit, C-terminal domain"/>
    <property type="match status" value="1"/>
</dbReference>
<dbReference type="SMART" id="SM00220">
    <property type="entry name" value="S_TKc"/>
    <property type="match status" value="1"/>
</dbReference>
<dbReference type="SUPFAM" id="SSF56112">
    <property type="entry name" value="Protein kinase-like (PK-like)"/>
    <property type="match status" value="1"/>
</dbReference>
<dbReference type="PROSITE" id="PS00107">
    <property type="entry name" value="PROTEIN_KINASE_ATP"/>
    <property type="match status" value="1"/>
</dbReference>
<comment type="catalytic activity">
    <reaction evidence="16">
        <text>L-seryl-[protein] + ATP = O-phospho-L-seryl-[protein] + ADP + H(+)</text>
        <dbReference type="Rhea" id="RHEA:17989"/>
        <dbReference type="Rhea" id="RHEA-COMP:9863"/>
        <dbReference type="Rhea" id="RHEA-COMP:11604"/>
        <dbReference type="ChEBI" id="CHEBI:15378"/>
        <dbReference type="ChEBI" id="CHEBI:29999"/>
        <dbReference type="ChEBI" id="CHEBI:30616"/>
        <dbReference type="ChEBI" id="CHEBI:83421"/>
        <dbReference type="ChEBI" id="CHEBI:456216"/>
        <dbReference type="EC" id="2.7.11.1"/>
    </reaction>
</comment>
<dbReference type="InterPro" id="IPR001772">
    <property type="entry name" value="KA1_dom"/>
</dbReference>
<dbReference type="GO" id="GO:0005524">
    <property type="term" value="F:ATP binding"/>
    <property type="evidence" value="ECO:0007669"/>
    <property type="project" value="UniProtKB-UniRule"/>
</dbReference>
<feature type="compositionally biased region" description="Low complexity" evidence="18">
    <location>
        <begin position="571"/>
        <end position="594"/>
    </location>
</feature>
<dbReference type="Proteomes" id="UP000193380">
    <property type="component" value="Unassembled WGS sequence"/>
</dbReference>
<dbReference type="GO" id="GO:0046872">
    <property type="term" value="F:metal ion binding"/>
    <property type="evidence" value="ECO:0007669"/>
    <property type="project" value="UniProtKB-KW"/>
</dbReference>
<feature type="domain" description="UBA" evidence="20">
    <location>
        <begin position="340"/>
        <end position="379"/>
    </location>
</feature>
<comment type="cofactor">
    <cofactor evidence="1">
        <name>Mg(2+)</name>
        <dbReference type="ChEBI" id="CHEBI:18420"/>
    </cofactor>
</comment>
<evidence type="ECO:0000259" key="21">
    <source>
        <dbReference type="PROSITE" id="PS50032"/>
    </source>
</evidence>
<dbReference type="InterPro" id="IPR028375">
    <property type="entry name" value="KA1/Ssp2_C"/>
</dbReference>
<evidence type="ECO:0000256" key="18">
    <source>
        <dbReference type="SAM" id="MobiDB-lite"/>
    </source>
</evidence>
<feature type="binding site" evidence="17">
    <location>
        <position position="86"/>
    </location>
    <ligand>
        <name>ATP</name>
        <dbReference type="ChEBI" id="CHEBI:30616"/>
    </ligand>
</feature>
<dbReference type="PaxDb" id="8022-A0A060WK58"/>
<feature type="compositionally biased region" description="Low complexity" evidence="18">
    <location>
        <begin position="481"/>
        <end position="492"/>
    </location>
</feature>
<keyword evidence="6" id="KW-0963">Cytoplasm</keyword>
<dbReference type="SUPFAM" id="SSF103243">
    <property type="entry name" value="KA1-like"/>
    <property type="match status" value="1"/>
</dbReference>
<dbReference type="PROSITE" id="PS50030">
    <property type="entry name" value="UBA"/>
    <property type="match status" value="1"/>
</dbReference>
<dbReference type="InterPro" id="IPR049508">
    <property type="entry name" value="MARK1-4_cat"/>
</dbReference>
<dbReference type="GO" id="GO:0050321">
    <property type="term" value="F:tau-protein kinase activity"/>
    <property type="evidence" value="ECO:0007669"/>
    <property type="project" value="TreeGrafter"/>
</dbReference>
<dbReference type="PROSITE" id="PS00108">
    <property type="entry name" value="PROTEIN_KINASE_ST"/>
    <property type="match status" value="1"/>
</dbReference>
<comment type="catalytic activity">
    <reaction evidence="15">
        <text>L-threonyl-[protein] + ATP = O-phospho-L-threonyl-[protein] + ADP + H(+)</text>
        <dbReference type="Rhea" id="RHEA:46608"/>
        <dbReference type="Rhea" id="RHEA-COMP:11060"/>
        <dbReference type="Rhea" id="RHEA-COMP:11605"/>
        <dbReference type="ChEBI" id="CHEBI:15378"/>
        <dbReference type="ChEBI" id="CHEBI:30013"/>
        <dbReference type="ChEBI" id="CHEBI:30616"/>
        <dbReference type="ChEBI" id="CHEBI:61977"/>
        <dbReference type="ChEBI" id="CHEBI:456216"/>
        <dbReference type="EC" id="2.7.11.1"/>
    </reaction>
</comment>
<evidence type="ECO:0000256" key="5">
    <source>
        <dbReference type="ARBA" id="ARBA00012513"/>
    </source>
</evidence>
<accession>A0A060WK58</accession>
<dbReference type="PANTHER" id="PTHR24346">
    <property type="entry name" value="MAP/MICROTUBULE AFFINITY-REGULATING KINASE"/>
    <property type="match status" value="1"/>
</dbReference>
<evidence type="ECO:0000256" key="11">
    <source>
        <dbReference type="ARBA" id="ARBA00022741"/>
    </source>
</evidence>
<feature type="region of interest" description="Disordered" evidence="18">
    <location>
        <begin position="383"/>
        <end position="515"/>
    </location>
</feature>
<feature type="compositionally biased region" description="Polar residues" evidence="18">
    <location>
        <begin position="493"/>
        <end position="509"/>
    </location>
</feature>
<evidence type="ECO:0000256" key="17">
    <source>
        <dbReference type="PROSITE-ProRule" id="PRU10141"/>
    </source>
</evidence>
<dbReference type="GO" id="GO:0005737">
    <property type="term" value="C:cytoplasm"/>
    <property type="evidence" value="ECO:0007669"/>
    <property type="project" value="UniProtKB-SubCell"/>
</dbReference>
<dbReference type="GO" id="GO:0035556">
    <property type="term" value="P:intracellular signal transduction"/>
    <property type="evidence" value="ECO:0007669"/>
    <property type="project" value="TreeGrafter"/>
</dbReference>
<feature type="compositionally biased region" description="Polar residues" evidence="18">
    <location>
        <begin position="17"/>
        <end position="34"/>
    </location>
</feature>
<dbReference type="InterPro" id="IPR008271">
    <property type="entry name" value="Ser/Thr_kinase_AS"/>
</dbReference>
<dbReference type="EMBL" id="FR904592">
    <property type="protein sequence ID" value="CDQ67663.1"/>
    <property type="molecule type" value="Genomic_DNA"/>
</dbReference>
<feature type="compositionally biased region" description="Basic and acidic residues" evidence="18">
    <location>
        <begin position="649"/>
        <end position="658"/>
    </location>
</feature>
<feature type="compositionally biased region" description="Basic and acidic residues" evidence="18">
    <location>
        <begin position="672"/>
        <end position="686"/>
    </location>
</feature>
<reference evidence="22" key="2">
    <citation type="submission" date="2014-03" db="EMBL/GenBank/DDBJ databases">
        <authorList>
            <person name="Genoscope - CEA"/>
        </authorList>
    </citation>
    <scope>NUCLEOTIDE SEQUENCE</scope>
</reference>
<dbReference type="CDD" id="cd14072">
    <property type="entry name" value="STKc_MARK"/>
    <property type="match status" value="1"/>
</dbReference>
<evidence type="ECO:0000313" key="23">
    <source>
        <dbReference type="Proteomes" id="UP000193380"/>
    </source>
</evidence>
<evidence type="ECO:0000256" key="16">
    <source>
        <dbReference type="ARBA" id="ARBA00048679"/>
    </source>
</evidence>
<evidence type="ECO:0000256" key="4">
    <source>
        <dbReference type="ARBA" id="ARBA00006234"/>
    </source>
</evidence>
<evidence type="ECO:0000256" key="12">
    <source>
        <dbReference type="ARBA" id="ARBA00022777"/>
    </source>
</evidence>
<dbReference type="InterPro" id="IPR000719">
    <property type="entry name" value="Prot_kinase_dom"/>
</dbReference>
<dbReference type="InterPro" id="IPR009060">
    <property type="entry name" value="UBA-like_sf"/>
</dbReference>
<feature type="region of interest" description="Disordered" evidence="18">
    <location>
        <begin position="645"/>
        <end position="686"/>
    </location>
</feature>
<dbReference type="FunFam" id="1.10.510.10:FF:000156">
    <property type="entry name" value="Serine/threonine-protein kinase SIK3 homolog"/>
    <property type="match status" value="1"/>
</dbReference>
<feature type="compositionally biased region" description="Low complexity" evidence="18">
    <location>
        <begin position="409"/>
        <end position="431"/>
    </location>
</feature>
<feature type="region of interest" description="Disordered" evidence="18">
    <location>
        <begin position="539"/>
        <end position="628"/>
    </location>
</feature>
<dbReference type="InterPro" id="IPR017441">
    <property type="entry name" value="Protein_kinase_ATP_BS"/>
</dbReference>
<feature type="domain" description="KA1" evidence="21">
    <location>
        <begin position="723"/>
        <end position="774"/>
    </location>
</feature>
<dbReference type="Pfam" id="PF00627">
    <property type="entry name" value="UBA"/>
    <property type="match status" value="1"/>
</dbReference>
<evidence type="ECO:0000256" key="6">
    <source>
        <dbReference type="ARBA" id="ARBA00022490"/>
    </source>
</evidence>
<evidence type="ECO:0000256" key="1">
    <source>
        <dbReference type="ARBA" id="ARBA00001946"/>
    </source>
</evidence>
<evidence type="ECO:0000256" key="10">
    <source>
        <dbReference type="ARBA" id="ARBA00022723"/>
    </source>
</evidence>
<keyword evidence="9" id="KW-0808">Transferase</keyword>
<dbReference type="Gene3D" id="3.30.310.80">
    <property type="entry name" value="Kinase associated domain 1, KA1"/>
    <property type="match status" value="1"/>
</dbReference>
<protein>
    <recommendedName>
        <fullName evidence="5">non-specific serine/threonine protein kinase</fullName>
        <ecNumber evidence="5">2.7.11.1</ecNumber>
    </recommendedName>
</protein>
<evidence type="ECO:0000256" key="8">
    <source>
        <dbReference type="ARBA" id="ARBA00022553"/>
    </source>
</evidence>
<dbReference type="FunFam" id="3.30.200.20:FF:000003">
    <property type="entry name" value="Non-specific serine/threonine protein kinase"/>
    <property type="match status" value="1"/>
</dbReference>
<evidence type="ECO:0000256" key="9">
    <source>
        <dbReference type="ARBA" id="ARBA00022679"/>
    </source>
</evidence>
<evidence type="ECO:0000256" key="2">
    <source>
        <dbReference type="ARBA" id="ARBA00004279"/>
    </source>
</evidence>
<gene>
    <name evidence="22" type="ORF">GSONMT00028451001</name>
</gene>
<feature type="domain" description="Protein kinase" evidence="19">
    <location>
        <begin position="57"/>
        <end position="321"/>
    </location>
</feature>
<organism evidence="22 23">
    <name type="scientific">Oncorhynchus mykiss</name>
    <name type="common">Rainbow trout</name>
    <name type="synonym">Salmo gairdneri</name>
    <dbReference type="NCBI Taxonomy" id="8022"/>
    <lineage>
        <taxon>Eukaryota</taxon>
        <taxon>Metazoa</taxon>
        <taxon>Chordata</taxon>
        <taxon>Craniata</taxon>
        <taxon>Vertebrata</taxon>
        <taxon>Euteleostomi</taxon>
        <taxon>Actinopterygii</taxon>
        <taxon>Neopterygii</taxon>
        <taxon>Teleostei</taxon>
        <taxon>Protacanthopterygii</taxon>
        <taxon>Salmoniformes</taxon>
        <taxon>Salmonidae</taxon>
        <taxon>Salmoninae</taxon>
        <taxon>Oncorhynchus</taxon>
    </lineage>
</organism>
<dbReference type="FunFam" id="1.10.8.10:FF:000005">
    <property type="entry name" value="Non-specific serine/threonine protein kinase"/>
    <property type="match status" value="1"/>
</dbReference>
<feature type="compositionally biased region" description="Basic and acidic residues" evidence="18">
    <location>
        <begin position="467"/>
        <end position="476"/>
    </location>
</feature>
<evidence type="ECO:0000256" key="3">
    <source>
        <dbReference type="ARBA" id="ARBA00004496"/>
    </source>
</evidence>
<dbReference type="InterPro" id="IPR015940">
    <property type="entry name" value="UBA"/>
</dbReference>
<reference evidence="22" key="1">
    <citation type="journal article" date="2014" name="Nat. Commun.">
        <title>The rainbow trout genome provides novel insights into evolution after whole-genome duplication in vertebrates.</title>
        <authorList>
            <person name="Berthelot C."/>
            <person name="Brunet F."/>
            <person name="Chalopin D."/>
            <person name="Juanchich A."/>
            <person name="Bernard M."/>
            <person name="Noel B."/>
            <person name="Bento P."/>
            <person name="Da Silva C."/>
            <person name="Labadie K."/>
            <person name="Alberti A."/>
            <person name="Aury J.M."/>
            <person name="Louis A."/>
            <person name="Dehais P."/>
            <person name="Bardou P."/>
            <person name="Montfort J."/>
            <person name="Klopp C."/>
            <person name="Cabau C."/>
            <person name="Gaspin C."/>
            <person name="Thorgaard G.H."/>
            <person name="Boussaha M."/>
            <person name="Quillet E."/>
            <person name="Guyomard R."/>
            <person name="Galiana D."/>
            <person name="Bobe J."/>
            <person name="Volff J.N."/>
            <person name="Genet C."/>
            <person name="Wincker P."/>
            <person name="Jaillon O."/>
            <person name="Roest Crollius H."/>
            <person name="Guiguen Y."/>
        </authorList>
    </citation>
    <scope>NUCLEOTIDE SEQUENCE [LARGE SCALE GENOMIC DNA]</scope>
</reference>
<evidence type="ECO:0000256" key="14">
    <source>
        <dbReference type="ARBA" id="ARBA00022842"/>
    </source>
</evidence>
<keyword evidence="11 17" id="KW-0547">Nucleotide-binding</keyword>
<dbReference type="GO" id="GO:0000226">
    <property type="term" value="P:microtubule cytoskeleton organization"/>
    <property type="evidence" value="ECO:0007669"/>
    <property type="project" value="TreeGrafter"/>
</dbReference>
<keyword evidence="13 17" id="KW-0067">ATP-binding</keyword>
<dbReference type="STRING" id="8022.A0A060WK58"/>
<dbReference type="PANTHER" id="PTHR24346:SF28">
    <property type="entry name" value="MAP_MICROTUBULE AFFINITY-REGULATING KINASE 4"/>
    <property type="match status" value="1"/>
</dbReference>
<dbReference type="Gene3D" id="1.10.510.10">
    <property type="entry name" value="Transferase(Phosphotransferase) domain 1"/>
    <property type="match status" value="1"/>
</dbReference>
<dbReference type="SMART" id="SM00165">
    <property type="entry name" value="UBA"/>
    <property type="match status" value="1"/>
</dbReference>
<dbReference type="AlphaFoldDB" id="A0A060WK58"/>
<evidence type="ECO:0000313" key="22">
    <source>
        <dbReference type="EMBL" id="CDQ67663.1"/>
    </source>
</evidence>
<sequence>MSSRAALPGNDRKSDLHTSLSTSRSEKSTGWSSRSLGARCRNSIASCSDEQPHIGNYRLLKTIGKGNFAKVKLARHILTGKEVAIKIIDKNQLNPTSLQKLFREVRIMKGLNHPNIVQLFEVIETENTLYLIMEYASGGEVFDYLVSHGRMKEKEARAKFRQIVSAVHYCHLKNIVHRDLKAENLLLDADSNIKIADFGFSNEFTMGNKLDTFCGSPPYAAPELFQGKKYDGPEVDIWSLGVILYTLVSGSLPFDGQNLKARPPAAQPNGLGFELRERVLRGKYRVPFYMSTDCEGILRRFLVLNPTKRCTLEQIMNDKWINSGYDGEELKPHIEPLEDHNDASRIEVMVGMGYTRDDIKDALTTRKYNEVTATYLLLGRMNEVEGSESRSTSSLSLARVRPSTVINGTSKHSTSSTTSASASSSSHSKTTQRSASTYHPRRRHSDFCGPAAPPSHPKRSPSSVAGADRELKEEGGRMASRKVSSSVVGSRSIQPPSSPMVSSANNPNKSEIPDRRKEIITATNNVPASAMIRRNTYVCTTDRNSTDRPSLLQNGKENSSISHRLPPASPSTHSIAGASGTSSSAGSRLTRGSSIRSTFHGGQLRDRRPPSHAPPTSPTLSHDASPLPHARTRVTSNLFSKLTSKLTRRVTDEPERVCRSPVTSRHLPGHQKAPEPRTPRCGWDVRVRSPRDPAEVVLALREAAQGCGCQVHLAGPFLLSCTHGAAGSRVAFEAEVCQLPAGPAETSGVRFKRLWGAPLAFRDIATKVSKDLEL</sequence>
<dbReference type="CDD" id="cd12197">
    <property type="entry name" value="MARK4_C"/>
    <property type="match status" value="1"/>
</dbReference>
<evidence type="ECO:0000259" key="20">
    <source>
        <dbReference type="PROSITE" id="PS50030"/>
    </source>
</evidence>
<keyword evidence="7" id="KW-0723">Serine/threonine-protein kinase</keyword>
<evidence type="ECO:0000256" key="15">
    <source>
        <dbReference type="ARBA" id="ARBA00047899"/>
    </source>
</evidence>
<dbReference type="Pfam" id="PF02149">
    <property type="entry name" value="KA1"/>
    <property type="match status" value="1"/>
</dbReference>
<dbReference type="Pfam" id="PF00069">
    <property type="entry name" value="Pkinase"/>
    <property type="match status" value="1"/>
</dbReference>
<dbReference type="GO" id="GO:0030425">
    <property type="term" value="C:dendrite"/>
    <property type="evidence" value="ECO:0007669"/>
    <property type="project" value="UniProtKB-SubCell"/>
</dbReference>
<feature type="compositionally biased region" description="Polar residues" evidence="18">
    <location>
        <begin position="539"/>
        <end position="562"/>
    </location>
</feature>
<comment type="subcellular location">
    <subcellularLocation>
        <location evidence="2">Cell projection</location>
        <location evidence="2">Dendrite</location>
    </subcellularLocation>
    <subcellularLocation>
        <location evidence="3">Cytoplasm</location>
    </subcellularLocation>
</comment>
<evidence type="ECO:0000256" key="7">
    <source>
        <dbReference type="ARBA" id="ARBA00022527"/>
    </source>
</evidence>
<dbReference type="SUPFAM" id="SSF46934">
    <property type="entry name" value="UBA-like"/>
    <property type="match status" value="1"/>
</dbReference>
<comment type="similarity">
    <text evidence="4">Belongs to the protein kinase superfamily. CAMK Ser/Thr protein kinase family. SNF1 subfamily.</text>
</comment>
<dbReference type="PROSITE" id="PS50032">
    <property type="entry name" value="KA1"/>
    <property type="match status" value="1"/>
</dbReference>
<proteinExistence type="inferred from homology"/>